<protein>
    <submittedName>
        <fullName evidence="1">Uncharacterized protein</fullName>
    </submittedName>
</protein>
<gene>
    <name evidence="1" type="ORF">C801_02999</name>
</gene>
<dbReference type="Proteomes" id="UP000014212">
    <property type="component" value="Unassembled WGS sequence"/>
</dbReference>
<proteinExistence type="predicted"/>
<accession>R9HT80</accession>
<dbReference type="PATRIC" id="fig|1235787.3.peg.3044"/>
<organism evidence="1 2">
    <name type="scientific">Bacteroides uniformis dnLKV2</name>
    <dbReference type="NCBI Taxonomy" id="1235787"/>
    <lineage>
        <taxon>Bacteria</taxon>
        <taxon>Pseudomonadati</taxon>
        <taxon>Bacteroidota</taxon>
        <taxon>Bacteroidia</taxon>
        <taxon>Bacteroidales</taxon>
        <taxon>Bacteroidaceae</taxon>
        <taxon>Bacteroides</taxon>
    </lineage>
</organism>
<sequence>MKAIKVEVPEHEWDKVGPFVEYINDDDVVAYQTSRTEFIVVAQGECSMARVDALIAERLDDETLITHIRK</sequence>
<dbReference type="EMBL" id="ASSO01000009">
    <property type="protein sequence ID" value="EOS07222.1"/>
    <property type="molecule type" value="Genomic_DNA"/>
</dbReference>
<name>R9HT80_BACUN</name>
<comment type="caution">
    <text evidence="1">The sequence shown here is derived from an EMBL/GenBank/DDBJ whole genome shotgun (WGS) entry which is preliminary data.</text>
</comment>
<dbReference type="AlphaFoldDB" id="R9HT80"/>
<dbReference type="RefSeq" id="WP_016273852.1">
    <property type="nucleotide sequence ID" value="NZ_KE159487.1"/>
</dbReference>
<dbReference type="HOGENOM" id="CLU_203019_0_0_10"/>
<evidence type="ECO:0000313" key="2">
    <source>
        <dbReference type="Proteomes" id="UP000014212"/>
    </source>
</evidence>
<reference evidence="1 2" key="1">
    <citation type="submission" date="2013-04" db="EMBL/GenBank/DDBJ databases">
        <title>The Genome Sequence of Bacteroides uniformis dnLKV2.</title>
        <authorList>
            <consortium name="The Broad Institute Genomics Platform"/>
            <consortium name="The Broad Institute Genome Sequencing Center for Infectious Disease"/>
            <person name="Earl A."/>
            <person name="Xavier R."/>
            <person name="Kuhn K."/>
            <person name="Stappenbeck T."/>
            <person name="Walker B."/>
            <person name="Young S."/>
            <person name="Zeng Q."/>
            <person name="Gargeya S."/>
            <person name="Fitzgerald M."/>
            <person name="Haas B."/>
            <person name="Abouelleil A."/>
            <person name="Allen A.W."/>
            <person name="Alvarado L."/>
            <person name="Arachchi H.M."/>
            <person name="Berlin A.M."/>
            <person name="Chapman S.B."/>
            <person name="Gainer-Dewar J."/>
            <person name="Goldberg J."/>
            <person name="Griggs A."/>
            <person name="Gujja S."/>
            <person name="Hansen M."/>
            <person name="Howarth C."/>
            <person name="Imamovic A."/>
            <person name="Ireland A."/>
            <person name="Larimer J."/>
            <person name="McCowan C."/>
            <person name="Murphy C."/>
            <person name="Pearson M."/>
            <person name="Poon T.W."/>
            <person name="Priest M."/>
            <person name="Roberts A."/>
            <person name="Saif S."/>
            <person name="Shea T."/>
            <person name="Sisk P."/>
            <person name="Sykes S."/>
            <person name="Wortman J."/>
            <person name="Nusbaum C."/>
            <person name="Birren B."/>
        </authorList>
    </citation>
    <scope>NUCLEOTIDE SEQUENCE [LARGE SCALE GENOMIC DNA]</scope>
    <source>
        <strain evidence="2">dnLKV2</strain>
    </source>
</reference>
<evidence type="ECO:0000313" key="1">
    <source>
        <dbReference type="EMBL" id="EOS07222.1"/>
    </source>
</evidence>